<dbReference type="SMART" id="SM00710">
    <property type="entry name" value="PbH1"/>
    <property type="match status" value="5"/>
</dbReference>
<keyword evidence="3" id="KW-0067">ATP-binding</keyword>
<evidence type="ECO:0000256" key="3">
    <source>
        <dbReference type="ARBA" id="ARBA00022840"/>
    </source>
</evidence>
<dbReference type="PANTHER" id="PTHR43392">
    <property type="entry name" value="AAA-TYPE ATPASE FAMILY PROTEIN / ANKYRIN REPEAT FAMILY PROTEIN"/>
    <property type="match status" value="1"/>
</dbReference>
<accession>A0A222VIW6</accession>
<dbReference type="AlphaFoldDB" id="A0A222VIW6"/>
<name>A0A222VIW6_9PSEU</name>
<dbReference type="Pfam" id="PF17866">
    <property type="entry name" value="AAA_lid_6"/>
    <property type="match status" value="1"/>
</dbReference>
<evidence type="ECO:0000256" key="2">
    <source>
        <dbReference type="ARBA" id="ARBA00022741"/>
    </source>
</evidence>
<dbReference type="PRINTS" id="PR00819">
    <property type="entry name" value="CBXCFQXSUPER"/>
</dbReference>
<dbReference type="InterPro" id="IPR050773">
    <property type="entry name" value="CbxX/CfxQ_RuBisCO_ESX"/>
</dbReference>
<keyword evidence="5" id="KW-1185">Reference proteome</keyword>
<dbReference type="InterPro" id="IPR000641">
    <property type="entry name" value="CbxX/CfxQ"/>
</dbReference>
<dbReference type="Gene3D" id="1.10.8.60">
    <property type="match status" value="1"/>
</dbReference>
<dbReference type="Proteomes" id="UP000199494">
    <property type="component" value="Unassembled WGS sequence"/>
</dbReference>
<dbReference type="InterPro" id="IPR011050">
    <property type="entry name" value="Pectin_lyase_fold/virulence"/>
</dbReference>
<evidence type="ECO:0000313" key="4">
    <source>
        <dbReference type="EMBL" id="SDC68406.1"/>
    </source>
</evidence>
<dbReference type="InterPro" id="IPR003959">
    <property type="entry name" value="ATPase_AAA_core"/>
</dbReference>
<proteinExistence type="inferred from homology"/>
<comment type="similarity">
    <text evidence="1">Belongs to the CbxX/CfxQ family.</text>
</comment>
<evidence type="ECO:0000313" key="5">
    <source>
        <dbReference type="Proteomes" id="UP000199494"/>
    </source>
</evidence>
<dbReference type="Gene3D" id="3.40.50.300">
    <property type="entry name" value="P-loop containing nucleotide triphosphate hydrolases"/>
    <property type="match status" value="1"/>
</dbReference>
<dbReference type="InterPro" id="IPR003593">
    <property type="entry name" value="AAA+_ATPase"/>
</dbReference>
<dbReference type="InterPro" id="IPR027417">
    <property type="entry name" value="P-loop_NTPase"/>
</dbReference>
<dbReference type="STRING" id="530584.SAMN05421630_103183"/>
<dbReference type="GO" id="GO:0005524">
    <property type="term" value="F:ATP binding"/>
    <property type="evidence" value="ECO:0007669"/>
    <property type="project" value="UniProtKB-KW"/>
</dbReference>
<dbReference type="Pfam" id="PF00004">
    <property type="entry name" value="AAA"/>
    <property type="match status" value="1"/>
</dbReference>
<dbReference type="InterPro" id="IPR039448">
    <property type="entry name" value="Beta_helix"/>
</dbReference>
<dbReference type="FunFam" id="3.40.50.300:FF:000216">
    <property type="entry name" value="Type VII secretion ATPase EccA"/>
    <property type="match status" value="1"/>
</dbReference>
<organism evidence="4 5">
    <name type="scientific">Prauserella marina</name>
    <dbReference type="NCBI Taxonomy" id="530584"/>
    <lineage>
        <taxon>Bacteria</taxon>
        <taxon>Bacillati</taxon>
        <taxon>Actinomycetota</taxon>
        <taxon>Actinomycetes</taxon>
        <taxon>Pseudonocardiales</taxon>
        <taxon>Pseudonocardiaceae</taxon>
        <taxon>Prauserella</taxon>
    </lineage>
</organism>
<evidence type="ECO:0000256" key="1">
    <source>
        <dbReference type="ARBA" id="ARBA00010378"/>
    </source>
</evidence>
<dbReference type="SUPFAM" id="SSF51126">
    <property type="entry name" value="Pectin lyase-like"/>
    <property type="match status" value="1"/>
</dbReference>
<dbReference type="KEGG" id="pmad:BAY61_01155"/>
<dbReference type="SMART" id="SM00382">
    <property type="entry name" value="AAA"/>
    <property type="match status" value="1"/>
</dbReference>
<gene>
    <name evidence="4" type="ORF">SAMN05421630_103183</name>
</gene>
<dbReference type="RefSeq" id="WP_091801393.1">
    <property type="nucleotide sequence ID" value="NZ_CP016353.1"/>
</dbReference>
<dbReference type="InterPro" id="IPR041627">
    <property type="entry name" value="AAA_lid_6"/>
</dbReference>
<dbReference type="GO" id="GO:0016887">
    <property type="term" value="F:ATP hydrolysis activity"/>
    <property type="evidence" value="ECO:0007669"/>
    <property type="project" value="InterPro"/>
</dbReference>
<dbReference type="EMBL" id="FMZE01000003">
    <property type="protein sequence ID" value="SDC68406.1"/>
    <property type="molecule type" value="Genomic_DNA"/>
</dbReference>
<sequence length="561" mass="60165">MARTLHVAPEQRGAFPTIRDALDAATNGTTIAIAAGEYREALTVQQQHIVFSAEEDNSVTIVSPTPDQPAITAFGAKIELTGVNLRCEESSAARIRGGQAKIIDCEASAGFAAAVTISEGAEVELINTKITGGQYGLIIEESDGVVDRCEIRDIVDDAMILRLGTRAKVRHTTITGCGFRGIYMYQAADSSIDRCEISHTGDVGIAVADQSSPVITASWIHDTQGVGISVGKGCGGVIEGCRVENTASPGIFVDPGARTEIREGDDKAGAKTPVGANASKGNQQDLERVEKLLSELDGMIGLSGVKSEVRALIDEIQVNEWRRSEGLSIGTVSNHLVFAGAPGTGKTTIARIYGQLLKALGILPNGKFKEVARRDLVGQYIGHTAEKAASAFDEARGGVLFIDEAYTLSRSSGGGADFGQEAIDTLVKLMEDHRDEVAVIVAGYTGEMRKFLDANPGLASRFGKTLEFENYTPDQLVQIARHVAKGADYELAENVELALLEWFSQIERDESFGNAREARKLLERMRKAQSTRLRALGRRPDRSDLTTLNLDDLLEAVSEKG</sequence>
<dbReference type="SUPFAM" id="SSF52540">
    <property type="entry name" value="P-loop containing nucleoside triphosphate hydrolases"/>
    <property type="match status" value="1"/>
</dbReference>
<dbReference type="CDD" id="cd00009">
    <property type="entry name" value="AAA"/>
    <property type="match status" value="1"/>
</dbReference>
<dbReference type="Pfam" id="PF13229">
    <property type="entry name" value="Beta_helix"/>
    <property type="match status" value="1"/>
</dbReference>
<dbReference type="InterPro" id="IPR006626">
    <property type="entry name" value="PbH1"/>
</dbReference>
<keyword evidence="2" id="KW-0547">Nucleotide-binding</keyword>
<dbReference type="Gene3D" id="2.160.20.10">
    <property type="entry name" value="Single-stranded right-handed beta-helix, Pectin lyase-like"/>
    <property type="match status" value="1"/>
</dbReference>
<dbReference type="PANTHER" id="PTHR43392:SF2">
    <property type="entry name" value="AAA-TYPE ATPASE FAMILY PROTEIN _ ANKYRIN REPEAT FAMILY PROTEIN"/>
    <property type="match status" value="1"/>
</dbReference>
<dbReference type="OrthoDB" id="9806903at2"/>
<protein>
    <submittedName>
        <fullName evidence="4">ATPase family associated with various cellular activities (AAA)</fullName>
    </submittedName>
</protein>
<reference evidence="4 5" key="1">
    <citation type="submission" date="2016-10" db="EMBL/GenBank/DDBJ databases">
        <authorList>
            <person name="de Groot N.N."/>
        </authorList>
    </citation>
    <scope>NUCLEOTIDE SEQUENCE [LARGE SCALE GENOMIC DNA]</scope>
    <source>
        <strain evidence="4 5">CGMCC 4.5506</strain>
    </source>
</reference>
<dbReference type="InterPro" id="IPR012334">
    <property type="entry name" value="Pectin_lyas_fold"/>
</dbReference>